<dbReference type="AlphaFoldDB" id="A0A1M5WPX1"/>
<dbReference type="RefSeq" id="WP_242950072.1">
    <property type="nucleotide sequence ID" value="NZ_FQXU01000004.1"/>
</dbReference>
<organism evidence="1 2">
    <name type="scientific">Clostridium intestinale DSM 6191</name>
    <dbReference type="NCBI Taxonomy" id="1121320"/>
    <lineage>
        <taxon>Bacteria</taxon>
        <taxon>Bacillati</taxon>
        <taxon>Bacillota</taxon>
        <taxon>Clostridia</taxon>
        <taxon>Eubacteriales</taxon>
        <taxon>Clostridiaceae</taxon>
        <taxon>Clostridium</taxon>
    </lineage>
</organism>
<dbReference type="EMBL" id="FQXU01000004">
    <property type="protein sequence ID" value="SHH89655.1"/>
    <property type="molecule type" value="Genomic_DNA"/>
</dbReference>
<protein>
    <submittedName>
        <fullName evidence="1">Uncharacterized protein</fullName>
    </submittedName>
</protein>
<sequence>MVEMGCLARFNNPYEEEVEFAKKNNFKLMQVWYDRGGIINQKIIGWIKLLAMVFLQ</sequence>
<gene>
    <name evidence="1" type="ORF">SAMN02745941_01199</name>
</gene>
<proteinExistence type="predicted"/>
<evidence type="ECO:0000313" key="2">
    <source>
        <dbReference type="Proteomes" id="UP000184241"/>
    </source>
</evidence>
<evidence type="ECO:0000313" key="1">
    <source>
        <dbReference type="EMBL" id="SHH89655.1"/>
    </source>
</evidence>
<reference evidence="1 2" key="1">
    <citation type="submission" date="2016-11" db="EMBL/GenBank/DDBJ databases">
        <authorList>
            <person name="Jaros S."/>
            <person name="Januszkiewicz K."/>
            <person name="Wedrychowicz H."/>
        </authorList>
    </citation>
    <scope>NUCLEOTIDE SEQUENCE [LARGE SCALE GENOMIC DNA]</scope>
    <source>
        <strain evidence="1 2">DSM 6191</strain>
    </source>
</reference>
<name>A0A1M5WPX1_9CLOT</name>
<dbReference type="Proteomes" id="UP000184241">
    <property type="component" value="Unassembled WGS sequence"/>
</dbReference>
<accession>A0A1M5WPX1</accession>